<dbReference type="EC" id="2.8.1.7" evidence="3 8"/>
<dbReference type="InterPro" id="IPR020578">
    <property type="entry name" value="Aminotrans_V_PyrdxlP_BS"/>
</dbReference>
<dbReference type="InterPro" id="IPR015422">
    <property type="entry name" value="PyrdxlP-dep_Trfase_small"/>
</dbReference>
<dbReference type="Pfam" id="PF00266">
    <property type="entry name" value="Aminotran_5"/>
    <property type="match status" value="1"/>
</dbReference>
<dbReference type="InterPro" id="IPR000192">
    <property type="entry name" value="Aminotrans_V_dom"/>
</dbReference>
<dbReference type="Proteomes" id="UP000176424">
    <property type="component" value="Unassembled WGS sequence"/>
</dbReference>
<dbReference type="PROSITE" id="PS00595">
    <property type="entry name" value="AA_TRANSFER_CLASS_5"/>
    <property type="match status" value="1"/>
</dbReference>
<comment type="similarity">
    <text evidence="2 8">Belongs to the class-V pyridoxal-phosphate-dependent aminotransferase family. Csd subfamily.</text>
</comment>
<dbReference type="GO" id="GO:0006534">
    <property type="term" value="P:cysteine metabolic process"/>
    <property type="evidence" value="ECO:0007669"/>
    <property type="project" value="UniProtKB-UniRule"/>
</dbReference>
<feature type="domain" description="Aminotransferase class V" evidence="9">
    <location>
        <begin position="18"/>
        <end position="391"/>
    </location>
</feature>
<proteinExistence type="inferred from homology"/>
<reference evidence="10 11" key="1">
    <citation type="journal article" date="2016" name="Nat. Commun.">
        <title>Thousands of microbial genomes shed light on interconnected biogeochemical processes in an aquifer system.</title>
        <authorList>
            <person name="Anantharaman K."/>
            <person name="Brown C.T."/>
            <person name="Hug L.A."/>
            <person name="Sharon I."/>
            <person name="Castelle C.J."/>
            <person name="Probst A.J."/>
            <person name="Thomas B.C."/>
            <person name="Singh A."/>
            <person name="Wilkins M.J."/>
            <person name="Karaoz U."/>
            <person name="Brodie E.L."/>
            <person name="Williams K.H."/>
            <person name="Hubbard S.S."/>
            <person name="Banfield J.F."/>
        </authorList>
    </citation>
    <scope>NUCLEOTIDE SEQUENCE [LARGE SCALE GENOMIC DNA]</scope>
</reference>
<accession>A0A1F4ZQI6</accession>
<evidence type="ECO:0000259" key="9">
    <source>
        <dbReference type="Pfam" id="PF00266"/>
    </source>
</evidence>
<evidence type="ECO:0000256" key="6">
    <source>
        <dbReference type="ARBA" id="ARBA00050776"/>
    </source>
</evidence>
<dbReference type="Gene3D" id="3.40.640.10">
    <property type="entry name" value="Type I PLP-dependent aspartate aminotransferase-like (Major domain)"/>
    <property type="match status" value="1"/>
</dbReference>
<dbReference type="Gene3D" id="3.90.1150.10">
    <property type="entry name" value="Aspartate Aminotransferase, domain 1"/>
    <property type="match status" value="1"/>
</dbReference>
<evidence type="ECO:0000256" key="2">
    <source>
        <dbReference type="ARBA" id="ARBA00010447"/>
    </source>
</evidence>
<evidence type="ECO:0000256" key="8">
    <source>
        <dbReference type="RuleBase" id="RU004506"/>
    </source>
</evidence>
<evidence type="ECO:0000313" key="11">
    <source>
        <dbReference type="Proteomes" id="UP000176424"/>
    </source>
</evidence>
<dbReference type="InterPro" id="IPR015424">
    <property type="entry name" value="PyrdxlP-dep_Trfase"/>
</dbReference>
<sequence>MKNWKKDFPIFETYPKLVYLDSAATSQKPRQVISAVTQWYTRYNSNVHRGIYTLSQEATEVYENSRKKIAKFIGANDANEIVFVGNDSEGINLVARGWARRNLKRGDVIAISEEEHHSNMVPWMRLHQEMGIKVFFIPINADFELEYKRLGELPKSKLKLVALSHVSNVLGTVNPIAKISRWMRANNISARLLVDGAQSVPHLSTNVADMGCDFLVFSGHKMLGPSGVGVLWAKKELLEVMDPWLVGSHMISKVTKKKATYAQAPDKFEAGTGRLEAVAGLGAAVDYLTRIGMKTIEREEAELTEYALDGLCKIPIVNILGKKSAKDRLGVISFNVGGIHAHDVGEILNRRQICVRAGDHCAQPLMEVLKQHGTVRVSLYIYNSKQDIDKLIEGIGEVIKVFKT</sequence>
<dbReference type="PANTHER" id="PTHR43586:SF8">
    <property type="entry name" value="CYSTEINE DESULFURASE 1, CHLOROPLASTIC"/>
    <property type="match status" value="1"/>
</dbReference>
<comment type="cofactor">
    <cofactor evidence="1 7">
        <name>pyridoxal 5'-phosphate</name>
        <dbReference type="ChEBI" id="CHEBI:597326"/>
    </cofactor>
</comment>
<evidence type="ECO:0000256" key="3">
    <source>
        <dbReference type="ARBA" id="ARBA00012239"/>
    </source>
</evidence>
<evidence type="ECO:0000256" key="7">
    <source>
        <dbReference type="RuleBase" id="RU004504"/>
    </source>
</evidence>
<evidence type="ECO:0000256" key="4">
    <source>
        <dbReference type="ARBA" id="ARBA00022679"/>
    </source>
</evidence>
<dbReference type="NCBIfam" id="TIGR01979">
    <property type="entry name" value="sufS"/>
    <property type="match status" value="1"/>
</dbReference>
<keyword evidence="4 8" id="KW-0808">Transferase</keyword>
<dbReference type="PANTHER" id="PTHR43586">
    <property type="entry name" value="CYSTEINE DESULFURASE"/>
    <property type="match status" value="1"/>
</dbReference>
<dbReference type="GO" id="GO:0030170">
    <property type="term" value="F:pyridoxal phosphate binding"/>
    <property type="evidence" value="ECO:0007669"/>
    <property type="project" value="UniProtKB-UniRule"/>
</dbReference>
<evidence type="ECO:0000256" key="1">
    <source>
        <dbReference type="ARBA" id="ARBA00001933"/>
    </source>
</evidence>
<keyword evidence="5 8" id="KW-0663">Pyridoxal phosphate</keyword>
<dbReference type="InterPro" id="IPR010970">
    <property type="entry name" value="Cys_dSase_SufS"/>
</dbReference>
<name>A0A1F4ZQI6_9BACT</name>
<organism evidence="10 11">
    <name type="scientific">Candidatus Amesbacteria bacterium RIFOXYB1_FULL_44_23</name>
    <dbReference type="NCBI Taxonomy" id="1797263"/>
    <lineage>
        <taxon>Bacteria</taxon>
        <taxon>Candidatus Amesiibacteriota</taxon>
    </lineage>
</organism>
<comment type="caution">
    <text evidence="10">The sequence shown here is derived from an EMBL/GenBank/DDBJ whole genome shotgun (WGS) entry which is preliminary data.</text>
</comment>
<dbReference type="CDD" id="cd06453">
    <property type="entry name" value="SufS_like"/>
    <property type="match status" value="1"/>
</dbReference>
<dbReference type="AlphaFoldDB" id="A0A1F4ZQI6"/>
<gene>
    <name evidence="10" type="ORF">A2397_03085</name>
</gene>
<evidence type="ECO:0000256" key="5">
    <source>
        <dbReference type="ARBA" id="ARBA00022898"/>
    </source>
</evidence>
<comment type="catalytic activity">
    <reaction evidence="6 8">
        <text>(sulfur carrier)-H + L-cysteine = (sulfur carrier)-SH + L-alanine</text>
        <dbReference type="Rhea" id="RHEA:43892"/>
        <dbReference type="Rhea" id="RHEA-COMP:14737"/>
        <dbReference type="Rhea" id="RHEA-COMP:14739"/>
        <dbReference type="ChEBI" id="CHEBI:29917"/>
        <dbReference type="ChEBI" id="CHEBI:35235"/>
        <dbReference type="ChEBI" id="CHEBI:57972"/>
        <dbReference type="ChEBI" id="CHEBI:64428"/>
        <dbReference type="EC" id="2.8.1.7"/>
    </reaction>
</comment>
<dbReference type="STRING" id="1797263.A2397_03085"/>
<dbReference type="GO" id="GO:0031071">
    <property type="term" value="F:cysteine desulfurase activity"/>
    <property type="evidence" value="ECO:0007669"/>
    <property type="project" value="UniProtKB-UniRule"/>
</dbReference>
<evidence type="ECO:0000313" key="10">
    <source>
        <dbReference type="EMBL" id="OGD08348.1"/>
    </source>
</evidence>
<dbReference type="SUPFAM" id="SSF53383">
    <property type="entry name" value="PLP-dependent transferases"/>
    <property type="match status" value="1"/>
</dbReference>
<dbReference type="EMBL" id="MEXR01000059">
    <property type="protein sequence ID" value="OGD08348.1"/>
    <property type="molecule type" value="Genomic_DNA"/>
</dbReference>
<dbReference type="InterPro" id="IPR015421">
    <property type="entry name" value="PyrdxlP-dep_Trfase_major"/>
</dbReference>
<protein>
    <recommendedName>
        <fullName evidence="3 8">Cysteine desulfurase</fullName>
        <ecNumber evidence="3 8">2.8.1.7</ecNumber>
    </recommendedName>
</protein>
<comment type="function">
    <text evidence="8">Catalyzes the removal of elemental sulfur and selenium atoms from L-cysteine, L-cystine, L-selenocysteine, and L-selenocystine to produce L-alanine.</text>
</comment>